<dbReference type="SUPFAM" id="SSF53474">
    <property type="entry name" value="alpha/beta-Hydrolases"/>
    <property type="match status" value="1"/>
</dbReference>
<dbReference type="InterPro" id="IPR022742">
    <property type="entry name" value="Hydrolase_4"/>
</dbReference>
<evidence type="ECO:0000313" key="3">
    <source>
        <dbReference type="EMBL" id="MCD5316643.1"/>
    </source>
</evidence>
<dbReference type="PANTHER" id="PTHR22946">
    <property type="entry name" value="DIENELACTONE HYDROLASE DOMAIN-CONTAINING PROTEIN-RELATED"/>
    <property type="match status" value="1"/>
</dbReference>
<accession>A0A9X1NM28</accession>
<evidence type="ECO:0000256" key="1">
    <source>
        <dbReference type="ARBA" id="ARBA00008645"/>
    </source>
</evidence>
<evidence type="ECO:0000259" key="2">
    <source>
        <dbReference type="Pfam" id="PF12146"/>
    </source>
</evidence>
<comment type="similarity">
    <text evidence="1">Belongs to the AB hydrolase superfamily.</text>
</comment>
<reference evidence="3" key="1">
    <citation type="submission" date="2021-11" db="EMBL/GenBank/DDBJ databases">
        <title>Streptomyces corallinus and Kineosporia corallina sp. nov., two new coral-derived marine actinobacteria.</title>
        <authorList>
            <person name="Buangrab K."/>
            <person name="Sutthacheep M."/>
            <person name="Yeemin T."/>
            <person name="Harunari E."/>
            <person name="Igarashi Y."/>
            <person name="Sripreechasak P."/>
            <person name="Kanchanasin P."/>
            <person name="Tanasupawat S."/>
            <person name="Phongsopitanun W."/>
        </authorList>
    </citation>
    <scope>NUCLEOTIDE SEQUENCE</scope>
    <source>
        <strain evidence="3">JCM 31032</strain>
    </source>
</reference>
<dbReference type="PANTHER" id="PTHR22946:SF5">
    <property type="entry name" value="PEPTIDASE S9 PROLYL OLIGOPEPTIDASE CATALYTIC DOMAIN-CONTAINING PROTEIN"/>
    <property type="match status" value="1"/>
</dbReference>
<dbReference type="GO" id="GO:0016787">
    <property type="term" value="F:hydrolase activity"/>
    <property type="evidence" value="ECO:0007669"/>
    <property type="project" value="UniProtKB-KW"/>
</dbReference>
<feature type="domain" description="Serine aminopeptidase S33" evidence="2">
    <location>
        <begin position="59"/>
        <end position="171"/>
    </location>
</feature>
<dbReference type="AlphaFoldDB" id="A0A9X1NM28"/>
<protein>
    <submittedName>
        <fullName evidence="3">Alpha/beta fold hydrolase</fullName>
    </submittedName>
</protein>
<dbReference type="EMBL" id="JAJOMB010000032">
    <property type="protein sequence ID" value="MCD5316643.1"/>
    <property type="molecule type" value="Genomic_DNA"/>
</dbReference>
<dbReference type="RefSeq" id="WP_231449494.1">
    <property type="nucleotide sequence ID" value="NZ_JAJOMB010000032.1"/>
</dbReference>
<keyword evidence="3" id="KW-0378">Hydrolase</keyword>
<organism evidence="3 4">
    <name type="scientific">Kineosporia babensis</name>
    <dbReference type="NCBI Taxonomy" id="499548"/>
    <lineage>
        <taxon>Bacteria</taxon>
        <taxon>Bacillati</taxon>
        <taxon>Actinomycetota</taxon>
        <taxon>Actinomycetes</taxon>
        <taxon>Kineosporiales</taxon>
        <taxon>Kineosporiaceae</taxon>
        <taxon>Kineosporia</taxon>
    </lineage>
</organism>
<comment type="caution">
    <text evidence="3">The sequence shown here is derived from an EMBL/GenBank/DDBJ whole genome shotgun (WGS) entry which is preliminary data.</text>
</comment>
<gene>
    <name evidence="3" type="ORF">LR394_37670</name>
</gene>
<name>A0A9X1NM28_9ACTN</name>
<keyword evidence="4" id="KW-1185">Reference proteome</keyword>
<dbReference type="Proteomes" id="UP001138997">
    <property type="component" value="Unassembled WGS sequence"/>
</dbReference>
<sequence length="280" mass="29924">MDTTSTPAASAPAPVLTPEMLAAVHAPGPDPLVDEGTVRFAGGGETLWARFAQPEGNAPIASVLLVQGWTGSIQNYEIALGRELARNGFATMAFDLPGHGRSSGSRDDLPCLSFVEATAAAYDVLADKAPETDIFVVGMSFGGYLVSRLLQHRPVAGAALLVPANYPDGDDRTMTAVTLTPEAQQWRGQTLPSGSTAAMRALSTYVRPLLVLQASRDDLIPPQTVDNLIRDVPVHQVSRFMIQDAPHLLYTDRRALAATNDVLMTWLRERSGVLRPVPAS</sequence>
<proteinExistence type="inferred from homology"/>
<dbReference type="InterPro" id="IPR050261">
    <property type="entry name" value="FrsA_esterase"/>
</dbReference>
<dbReference type="Gene3D" id="3.40.50.1820">
    <property type="entry name" value="alpha/beta hydrolase"/>
    <property type="match status" value="1"/>
</dbReference>
<dbReference type="InterPro" id="IPR029058">
    <property type="entry name" value="AB_hydrolase_fold"/>
</dbReference>
<dbReference type="Pfam" id="PF12146">
    <property type="entry name" value="Hydrolase_4"/>
    <property type="match status" value="1"/>
</dbReference>
<evidence type="ECO:0000313" key="4">
    <source>
        <dbReference type="Proteomes" id="UP001138997"/>
    </source>
</evidence>